<evidence type="ECO:0000313" key="3">
    <source>
        <dbReference type="EMBL" id="MDE4908674.1"/>
    </source>
</evidence>
<keyword evidence="1" id="KW-1133">Transmembrane helix</keyword>
<feature type="transmembrane region" description="Helical" evidence="1">
    <location>
        <begin position="614"/>
        <end position="641"/>
    </location>
</feature>
<dbReference type="EMBL" id="JAKELO010000002">
    <property type="protein sequence ID" value="MDE4908674.1"/>
    <property type="molecule type" value="Genomic_DNA"/>
</dbReference>
<sequence>MKPAHPTSPDYRRRPCLRFCTALLFTLIVCCTLTCPPVLAATGAGAAPEVSDPADVETFFDTAIPAGMAEYNIPGAVVAVVSDGELVYAKGYGYADIKTETPVDPEKTLFHVGSITKLFTWTAVMQQVEAGTIDLDANVNTYLKDFSIPEAYPGKPVTMRHLMTHSAGFEETEVHFAVAEPADLYSYRIYCKENIPAIVYPPGTVSSYSNFGTTLAAVILKDVTGIQYDEYVQENVLTPLGMADTIVSYPESPEKDAETASGYQYAGGANVAVPDTVFVIGPAGTISSTATDMAKFVGMHMENGTLNGVQILAPETAHLMHAPAFANDPRVSSMCLGFYENHINRERIITHAGDTDTFHSLLVIIPERKAGYFVSYNSAGGSSARIDLLMAFVDHFYPTDGGAVSSETGEETDTTGTAASVEKYAGTYQSTRHNYRTFEFYLTPPQQMPIEAGEDGTLLMMRSGRAPTTYAEIEPGVFSQADGTETFAGNVVFRENTDGEVTFLCLENTPIMAFERVPWYATNACTTDVKNAATLLLLTVLLWPLMAIARRVYCGRDELQNEGRNKQSSRLPIYARITAGAAALLFLIFIYVILPVVAGDAALIQSYMFDRTTPFALTAALAVPVIASGLSVVAALFVIPVWKERYWTIGHRVHYTIVTTGLFMLVWWVNYWNLFFFRL</sequence>
<keyword evidence="4" id="KW-1185">Reference proteome</keyword>
<proteinExistence type="predicted"/>
<dbReference type="PANTHER" id="PTHR46825:SF9">
    <property type="entry name" value="BETA-LACTAMASE-RELATED DOMAIN-CONTAINING PROTEIN"/>
    <property type="match status" value="1"/>
</dbReference>
<dbReference type="InterPro" id="IPR050491">
    <property type="entry name" value="AmpC-like"/>
</dbReference>
<keyword evidence="1" id="KW-0472">Membrane</keyword>
<evidence type="ECO:0000259" key="2">
    <source>
        <dbReference type="Pfam" id="PF00144"/>
    </source>
</evidence>
<dbReference type="SUPFAM" id="SSF56601">
    <property type="entry name" value="beta-lactamase/transpeptidase-like"/>
    <property type="match status" value="1"/>
</dbReference>
<feature type="domain" description="Beta-lactamase-related" evidence="2">
    <location>
        <begin position="60"/>
        <end position="384"/>
    </location>
</feature>
<feature type="transmembrane region" description="Helical" evidence="1">
    <location>
        <begin position="573"/>
        <end position="594"/>
    </location>
</feature>
<dbReference type="InterPro" id="IPR012338">
    <property type="entry name" value="Beta-lactam/transpept-like"/>
</dbReference>
<organism evidence="3 4">
    <name type="scientific">Methanogenium marinum</name>
    <dbReference type="NCBI Taxonomy" id="348610"/>
    <lineage>
        <taxon>Archaea</taxon>
        <taxon>Methanobacteriati</taxon>
        <taxon>Methanobacteriota</taxon>
        <taxon>Stenosarchaea group</taxon>
        <taxon>Methanomicrobia</taxon>
        <taxon>Methanomicrobiales</taxon>
        <taxon>Methanomicrobiaceae</taxon>
        <taxon>Methanogenium</taxon>
    </lineage>
</organism>
<comment type="caution">
    <text evidence="3">The sequence shown here is derived from an EMBL/GenBank/DDBJ whole genome shotgun (WGS) entry which is preliminary data.</text>
</comment>
<evidence type="ECO:0000256" key="1">
    <source>
        <dbReference type="SAM" id="Phobius"/>
    </source>
</evidence>
<dbReference type="Gene3D" id="3.40.710.10">
    <property type="entry name" value="DD-peptidase/beta-lactamase superfamily"/>
    <property type="match status" value="1"/>
</dbReference>
<dbReference type="Pfam" id="PF00144">
    <property type="entry name" value="Beta-lactamase"/>
    <property type="match status" value="1"/>
</dbReference>
<dbReference type="Proteomes" id="UP001143747">
    <property type="component" value="Unassembled WGS sequence"/>
</dbReference>
<gene>
    <name evidence="3" type="ORF">L0665_08660</name>
</gene>
<feature type="transmembrane region" description="Helical" evidence="1">
    <location>
        <begin position="653"/>
        <end position="672"/>
    </location>
</feature>
<name>A0A9Q4KTX5_9EURY</name>
<dbReference type="PANTHER" id="PTHR46825">
    <property type="entry name" value="D-ALANYL-D-ALANINE-CARBOXYPEPTIDASE/ENDOPEPTIDASE AMPH"/>
    <property type="match status" value="1"/>
</dbReference>
<reference evidence="3" key="1">
    <citation type="submission" date="2022-01" db="EMBL/GenBank/DDBJ databases">
        <title>Draft genome of Methanogenium marinum DSM 15558.</title>
        <authorList>
            <person name="Chen S.-C."/>
            <person name="You Y.-T."/>
        </authorList>
    </citation>
    <scope>NUCLEOTIDE SEQUENCE</scope>
    <source>
        <strain evidence="3">DSM 15558</strain>
    </source>
</reference>
<protein>
    <submittedName>
        <fullName evidence="3">Beta-lactamase family protein</fullName>
    </submittedName>
</protein>
<feature type="transmembrane region" description="Helical" evidence="1">
    <location>
        <begin position="532"/>
        <end position="553"/>
    </location>
</feature>
<dbReference type="RefSeq" id="WP_274925293.1">
    <property type="nucleotide sequence ID" value="NZ_JAKELO010000002.1"/>
</dbReference>
<evidence type="ECO:0000313" key="4">
    <source>
        <dbReference type="Proteomes" id="UP001143747"/>
    </source>
</evidence>
<dbReference type="AlphaFoldDB" id="A0A9Q4KTX5"/>
<dbReference type="InterPro" id="IPR001466">
    <property type="entry name" value="Beta-lactam-related"/>
</dbReference>
<accession>A0A9Q4KTX5</accession>
<keyword evidence="1" id="KW-0812">Transmembrane</keyword>